<reference evidence="2" key="1">
    <citation type="submission" date="2021-05" db="EMBL/GenBank/DDBJ databases">
        <authorList>
            <person name="Pietrasiak N."/>
            <person name="Ward R."/>
            <person name="Stajich J.E."/>
            <person name="Kurbessoian T."/>
        </authorList>
    </citation>
    <scope>NUCLEOTIDE SEQUENCE</scope>
    <source>
        <strain evidence="2">CPER-KK1</strain>
    </source>
</reference>
<dbReference type="Proteomes" id="UP000753908">
    <property type="component" value="Unassembled WGS sequence"/>
</dbReference>
<name>A0A951UDP5_9CYAN</name>
<comment type="caution">
    <text evidence="2">The sequence shown here is derived from an EMBL/GenBank/DDBJ whole genome shotgun (WGS) entry which is preliminary data.</text>
</comment>
<feature type="region of interest" description="Disordered" evidence="1">
    <location>
        <begin position="100"/>
        <end position="143"/>
    </location>
</feature>
<reference evidence="2" key="2">
    <citation type="journal article" date="2022" name="Microbiol. Resour. Announc.">
        <title>Metagenome Sequencing to Explore Phylogenomics of Terrestrial Cyanobacteria.</title>
        <authorList>
            <person name="Ward R.D."/>
            <person name="Stajich J.E."/>
            <person name="Johansen J.R."/>
            <person name="Huntemann M."/>
            <person name="Clum A."/>
            <person name="Foster B."/>
            <person name="Foster B."/>
            <person name="Roux S."/>
            <person name="Palaniappan K."/>
            <person name="Varghese N."/>
            <person name="Mukherjee S."/>
            <person name="Reddy T.B.K."/>
            <person name="Daum C."/>
            <person name="Copeland A."/>
            <person name="Chen I.A."/>
            <person name="Ivanova N.N."/>
            <person name="Kyrpides N.C."/>
            <person name="Shapiro N."/>
            <person name="Eloe-Fadrosh E.A."/>
            <person name="Pietrasiak N."/>
        </authorList>
    </citation>
    <scope>NUCLEOTIDE SEQUENCE</scope>
    <source>
        <strain evidence="2">CPER-KK1</strain>
    </source>
</reference>
<proteinExistence type="predicted"/>
<gene>
    <name evidence="2" type="ORF">KME25_33710</name>
</gene>
<evidence type="ECO:0000313" key="3">
    <source>
        <dbReference type="Proteomes" id="UP000753908"/>
    </source>
</evidence>
<protein>
    <submittedName>
        <fullName evidence="2">Uncharacterized protein</fullName>
    </submittedName>
</protein>
<organism evidence="2 3">
    <name type="scientific">Symplocastrum torsivum CPER-KK1</name>
    <dbReference type="NCBI Taxonomy" id="450513"/>
    <lineage>
        <taxon>Bacteria</taxon>
        <taxon>Bacillati</taxon>
        <taxon>Cyanobacteriota</taxon>
        <taxon>Cyanophyceae</taxon>
        <taxon>Oscillatoriophycideae</taxon>
        <taxon>Oscillatoriales</taxon>
        <taxon>Microcoleaceae</taxon>
        <taxon>Symplocastrum</taxon>
    </lineage>
</organism>
<accession>A0A951UDP5</accession>
<evidence type="ECO:0000256" key="1">
    <source>
        <dbReference type="SAM" id="MobiDB-lite"/>
    </source>
</evidence>
<dbReference type="EMBL" id="JAHHIF010000092">
    <property type="protein sequence ID" value="MBW4549329.1"/>
    <property type="molecule type" value="Genomic_DNA"/>
</dbReference>
<evidence type="ECO:0000313" key="2">
    <source>
        <dbReference type="EMBL" id="MBW4549329.1"/>
    </source>
</evidence>
<dbReference type="AlphaFoldDB" id="A0A951UDP5"/>
<sequence>MALRSKKSQEITTAEQGMKMILDTPVEKRIDEAAEIVGVAEIRLLELFSERLELPEAMVWETVPIEHEPLLAEFKNQVEAFNSVRALEFEQEIASEALEKSVEPPILEEPTEQPKKRSRRSTALTKKKSEALKNSDQNSQQLAASDVQIKQALHARKGQKSGAQLATIELAAEDLTYRKVKGEALVRKVGQLTSEISSESGFDPIQLLAELGIDSNAEIMEELRQKIEPTLGKLESATAEIVENAWLNGVDLPVELSHLENLLNSNDY</sequence>
<feature type="compositionally biased region" description="Polar residues" evidence="1">
    <location>
        <begin position="134"/>
        <end position="143"/>
    </location>
</feature>